<protein>
    <submittedName>
        <fullName evidence="1">Uncharacterized protein</fullName>
    </submittedName>
</protein>
<dbReference type="Proteomes" id="UP000198406">
    <property type="component" value="Unassembled WGS sequence"/>
</dbReference>
<comment type="caution">
    <text evidence="1">The sequence shown here is derived from an EMBL/GenBank/DDBJ whole genome shotgun (WGS) entry which is preliminary data.</text>
</comment>
<dbReference type="EMBL" id="BDSP01000177">
    <property type="protein sequence ID" value="GAX22010.1"/>
    <property type="molecule type" value="Genomic_DNA"/>
</dbReference>
<sequence>MSSERPELSKPLLDSQLPQDLRRTFYAVFTEAYELFSQNRTIEAVQAAVPVWHQRVTAAVTAHPVLASTIFKDFFKWSLLEVFIERTHFVCQDTIRFLIEINPDALLWAHRADDGFGRTAAINMLAEYGCPKLPLWVAERYPWVLHHKQCRVMPPHLAMVRAYTDSGICDAETIRKFYELYPRGLREKSKLDSTPKYPIAAILEGNAEPPVDLVIWMAEQYPKAVYHEWEPGYTVLHEVCCIMANKESHPRLPSRCTPNMANICRFLIAKHPRLIRKQVRGRGTLPIHLLAKSCNRPLVQEMAILLLKAFPDCIEDSDLRSIPFIEQVHPLIIDEIEINQEILMLTQILQSMEKAVLLMKDKSCTTSEPGSSLFCAAAESFCSWASLQVSESLPT</sequence>
<evidence type="ECO:0000313" key="1">
    <source>
        <dbReference type="EMBL" id="GAX22010.1"/>
    </source>
</evidence>
<evidence type="ECO:0000313" key="2">
    <source>
        <dbReference type="Proteomes" id="UP000198406"/>
    </source>
</evidence>
<gene>
    <name evidence="1" type="ORF">FisN_6Hh257</name>
</gene>
<name>A0A1Z5K6W7_FISSO</name>
<reference evidence="1 2" key="1">
    <citation type="journal article" date="2015" name="Plant Cell">
        <title>Oil accumulation by the oleaginous diatom Fistulifera solaris as revealed by the genome and transcriptome.</title>
        <authorList>
            <person name="Tanaka T."/>
            <person name="Maeda Y."/>
            <person name="Veluchamy A."/>
            <person name="Tanaka M."/>
            <person name="Abida H."/>
            <person name="Marechal E."/>
            <person name="Bowler C."/>
            <person name="Muto M."/>
            <person name="Sunaga Y."/>
            <person name="Tanaka M."/>
            <person name="Yoshino T."/>
            <person name="Taniguchi T."/>
            <person name="Fukuda Y."/>
            <person name="Nemoto M."/>
            <person name="Matsumoto M."/>
            <person name="Wong P.S."/>
            <person name="Aburatani S."/>
            <person name="Fujibuchi W."/>
        </authorList>
    </citation>
    <scope>NUCLEOTIDE SEQUENCE [LARGE SCALE GENOMIC DNA]</scope>
    <source>
        <strain evidence="1 2">JPCC DA0580</strain>
    </source>
</reference>
<proteinExistence type="predicted"/>
<keyword evidence="2" id="KW-1185">Reference proteome</keyword>
<organism evidence="1 2">
    <name type="scientific">Fistulifera solaris</name>
    <name type="common">Oleaginous diatom</name>
    <dbReference type="NCBI Taxonomy" id="1519565"/>
    <lineage>
        <taxon>Eukaryota</taxon>
        <taxon>Sar</taxon>
        <taxon>Stramenopiles</taxon>
        <taxon>Ochrophyta</taxon>
        <taxon>Bacillariophyta</taxon>
        <taxon>Bacillariophyceae</taxon>
        <taxon>Bacillariophycidae</taxon>
        <taxon>Naviculales</taxon>
        <taxon>Naviculaceae</taxon>
        <taxon>Fistulifera</taxon>
    </lineage>
</organism>
<dbReference type="OrthoDB" id="55776at2759"/>
<dbReference type="InParanoid" id="A0A1Z5K6W7"/>
<accession>A0A1Z5K6W7</accession>
<dbReference type="AlphaFoldDB" id="A0A1Z5K6W7"/>